<name>A0A2T0TBQ3_9BACT</name>
<comment type="caution">
    <text evidence="4">The sequence shown here is derived from an EMBL/GenBank/DDBJ whole genome shotgun (WGS) entry which is preliminary data.</text>
</comment>
<proteinExistence type="predicted"/>
<dbReference type="InterPro" id="IPR028994">
    <property type="entry name" value="Integrin_alpha_N"/>
</dbReference>
<dbReference type="InterPro" id="IPR013517">
    <property type="entry name" value="FG-GAP"/>
</dbReference>
<sequence length="747" mass="80965">MKKLCTLWLTLIPWLTYGQSSSAPFGFQYSQQPTVSVDGRALLNPWAGGLNAMQFATLRLNDDARDDLLVYDRTSRKVSTFVAIDNPTGTGIAWQYAPTYETMLPPLSGWVVAVDYDGDGKKDLFSLINGNVRVYHNDSQGGKVAFSVAVDPLMTQGFAGRQILYVSPADSPAILDYDDDGDIDILTFDPTGNLIAYQQNMSVERTGKKDGLDFKRPDCFYWGHFLKEFCNDFVFNINCDGTTGQSVPLWPKTGAARPMHSGNTLAVLDTDGDGKKDLLFGSVSCPGVARLVNVATNDSSARFTRFDTLFPAKNPVLFPAFAGVYLEDADGDGVRDLLASTFTDVNENDAYDFRASGWFYRNVGTNAKPDFQLKQKDFLQSDMLDLGENAVPALADLDGDGDMDLLVGYAGVQTGKGYRSGVWQFENKGTLQNPAFSLVTTDYLGMAQSLTLTNTMPTFADVDGNGSTDLIVTGTGTSSLEIRLFLNAAAKGAPVQYTLTTAVRWPNPDLMQLGERLTVTDLDRDGKADVLLGKNNGLIHYFRNTGTATNPVFQLQNQNFGNLPTTYTYSGAYSLVLADLNGDQQNEFVMASGDGRVKLYQFPDQLTGSLTLLDSLPALGLPGSKLAASMADLDGDGLPDLMLGTGAGGLRYLKNVSQKKLVTGLPTETTGPWAFPNPIDRYLIVRAPHDGQVDMLSLSGQTVLAGQAVKVNTEQTLDLGSLAEGTYLLRLTAPGKTAQVEKIVIWK</sequence>
<dbReference type="SUPFAM" id="SSF69318">
    <property type="entry name" value="Integrin alpha N-terminal domain"/>
    <property type="match status" value="2"/>
</dbReference>
<reference evidence="4 5" key="1">
    <citation type="submission" date="2018-03" db="EMBL/GenBank/DDBJ databases">
        <title>Genomic Encyclopedia of Archaeal and Bacterial Type Strains, Phase II (KMG-II): from individual species to whole genera.</title>
        <authorList>
            <person name="Goeker M."/>
        </authorList>
    </citation>
    <scope>NUCLEOTIDE SEQUENCE [LARGE SCALE GENOMIC DNA]</scope>
    <source>
        <strain evidence="4 5">DSM 28354</strain>
    </source>
</reference>
<dbReference type="NCBIfam" id="TIGR04183">
    <property type="entry name" value="Por_Secre_tail"/>
    <property type="match status" value="1"/>
</dbReference>
<dbReference type="Gene3D" id="2.130.10.130">
    <property type="entry name" value="Integrin alpha, N-terminal"/>
    <property type="match status" value="2"/>
</dbReference>
<feature type="chain" id="PRO_5015445353" evidence="2">
    <location>
        <begin position="23"/>
        <end position="747"/>
    </location>
</feature>
<accession>A0A2T0TBQ3</accession>
<dbReference type="PANTHER" id="PTHR44103:SF1">
    <property type="entry name" value="PROPROTEIN CONVERTASE P"/>
    <property type="match status" value="1"/>
</dbReference>
<evidence type="ECO:0000256" key="1">
    <source>
        <dbReference type="ARBA" id="ARBA00022729"/>
    </source>
</evidence>
<evidence type="ECO:0000313" key="4">
    <source>
        <dbReference type="EMBL" id="PRY43096.1"/>
    </source>
</evidence>
<dbReference type="Pfam" id="PF13517">
    <property type="entry name" value="FG-GAP_3"/>
    <property type="match status" value="3"/>
</dbReference>
<evidence type="ECO:0000313" key="5">
    <source>
        <dbReference type="Proteomes" id="UP000238375"/>
    </source>
</evidence>
<dbReference type="Pfam" id="PF18962">
    <property type="entry name" value="Por_Secre_tail"/>
    <property type="match status" value="1"/>
</dbReference>
<dbReference type="AlphaFoldDB" id="A0A2T0TBQ3"/>
<dbReference type="PANTHER" id="PTHR44103">
    <property type="entry name" value="PROPROTEIN CONVERTASE P"/>
    <property type="match status" value="1"/>
</dbReference>
<dbReference type="EMBL" id="PVTE01000004">
    <property type="protein sequence ID" value="PRY43096.1"/>
    <property type="molecule type" value="Genomic_DNA"/>
</dbReference>
<feature type="signal peptide" evidence="2">
    <location>
        <begin position="1"/>
        <end position="22"/>
    </location>
</feature>
<dbReference type="OrthoDB" id="9816120at2"/>
<dbReference type="Proteomes" id="UP000238375">
    <property type="component" value="Unassembled WGS sequence"/>
</dbReference>
<dbReference type="RefSeq" id="WP_106136952.1">
    <property type="nucleotide sequence ID" value="NZ_PVTE01000004.1"/>
</dbReference>
<keyword evidence="5" id="KW-1185">Reference proteome</keyword>
<organism evidence="4 5">
    <name type="scientific">Spirosoma oryzae</name>
    <dbReference type="NCBI Taxonomy" id="1469603"/>
    <lineage>
        <taxon>Bacteria</taxon>
        <taxon>Pseudomonadati</taxon>
        <taxon>Bacteroidota</taxon>
        <taxon>Cytophagia</taxon>
        <taxon>Cytophagales</taxon>
        <taxon>Cytophagaceae</taxon>
        <taxon>Spirosoma</taxon>
    </lineage>
</organism>
<keyword evidence="1 2" id="KW-0732">Signal</keyword>
<protein>
    <submittedName>
        <fullName evidence="4">Putative secreted protein (Por secretion system target)</fullName>
    </submittedName>
</protein>
<gene>
    <name evidence="4" type="ORF">CLV58_104227</name>
</gene>
<feature type="domain" description="Secretion system C-terminal sorting" evidence="3">
    <location>
        <begin position="675"/>
        <end position="745"/>
    </location>
</feature>
<evidence type="ECO:0000256" key="2">
    <source>
        <dbReference type="SAM" id="SignalP"/>
    </source>
</evidence>
<evidence type="ECO:0000259" key="3">
    <source>
        <dbReference type="Pfam" id="PF18962"/>
    </source>
</evidence>
<dbReference type="InterPro" id="IPR026444">
    <property type="entry name" value="Secre_tail"/>
</dbReference>